<comment type="caution">
    <text evidence="2">The sequence shown here is derived from an EMBL/GenBank/DDBJ whole genome shotgun (WGS) entry which is preliminary data.</text>
</comment>
<gene>
    <name evidence="2" type="ORF">HNR67_005433</name>
</gene>
<dbReference type="EMBL" id="JACHMH010000001">
    <property type="protein sequence ID" value="MBB4679315.1"/>
    <property type="molecule type" value="Genomic_DNA"/>
</dbReference>
<proteinExistence type="predicted"/>
<name>A0A7W7CDR6_9PSEU</name>
<dbReference type="RefSeq" id="WP_185005076.1">
    <property type="nucleotide sequence ID" value="NZ_BAAAUI010000073.1"/>
</dbReference>
<feature type="domain" description="Acyl-protein synthetase LuxE" evidence="1">
    <location>
        <begin position="75"/>
        <end position="382"/>
    </location>
</feature>
<dbReference type="Pfam" id="PF04443">
    <property type="entry name" value="LuxE"/>
    <property type="match status" value="1"/>
</dbReference>
<keyword evidence="3" id="KW-1185">Reference proteome</keyword>
<evidence type="ECO:0000259" key="1">
    <source>
        <dbReference type="Pfam" id="PF04443"/>
    </source>
</evidence>
<protein>
    <submittedName>
        <fullName evidence="2">Phenylacetate-coenzyme A ligase PaaK-like adenylate-forming protein</fullName>
    </submittedName>
</protein>
<keyword evidence="2" id="KW-0436">Ligase</keyword>
<dbReference type="Proteomes" id="UP000533598">
    <property type="component" value="Unassembled WGS sequence"/>
</dbReference>
<dbReference type="InterPro" id="IPR007534">
    <property type="entry name" value="LuxE"/>
</dbReference>
<dbReference type="AlphaFoldDB" id="A0A7W7CDR6"/>
<evidence type="ECO:0000313" key="2">
    <source>
        <dbReference type="EMBL" id="MBB4679315.1"/>
    </source>
</evidence>
<dbReference type="Gene3D" id="3.40.50.12780">
    <property type="entry name" value="N-terminal domain of ligase-like"/>
    <property type="match status" value="1"/>
</dbReference>
<dbReference type="InterPro" id="IPR042099">
    <property type="entry name" value="ANL_N_sf"/>
</dbReference>
<accession>A0A7W7CDR6</accession>
<dbReference type="GO" id="GO:0047474">
    <property type="term" value="F:long-chain fatty acid--protein ligase activity"/>
    <property type="evidence" value="ECO:0007669"/>
    <property type="project" value="InterPro"/>
</dbReference>
<sequence>MSSYLGPVTVPDPAALDAVQRLCDLAAPYAAGADADELFVAAMNESNAWHAARSPFFASLWQSKGRAVLESAEDLARQPFVHANFFKMHEVVSIPRDEVKLHVTSSGTTGQKSQMFFDEWTLRAGQRMVARIFDHYGWIDDSRAVDYLIYTYQPRPGLNLGASFTDNYLCEFAPVNRVEHALPSTGTGHEFDAFGAIRSLLRSAEDGVPVRILGFPAFLSFTLDRMRNMGMKPIQLDPASLVVFGGGWKGNADKQISKPELYGKIAEQLGIPDERIRDGFGSVEHSVPYMECANHNMHVPVWSRVLIRSVRDLSPLGYGEPGYLQFVSPFITSAPAQSVLMGDLASLHTPAECGCGAPTPWIRILGRAGLSRNKSCAIAAAELLKDKS</sequence>
<dbReference type="GO" id="GO:0008218">
    <property type="term" value="P:bioluminescence"/>
    <property type="evidence" value="ECO:0007669"/>
    <property type="project" value="InterPro"/>
</dbReference>
<organism evidence="2 3">
    <name type="scientific">Crossiella cryophila</name>
    <dbReference type="NCBI Taxonomy" id="43355"/>
    <lineage>
        <taxon>Bacteria</taxon>
        <taxon>Bacillati</taxon>
        <taxon>Actinomycetota</taxon>
        <taxon>Actinomycetes</taxon>
        <taxon>Pseudonocardiales</taxon>
        <taxon>Pseudonocardiaceae</taxon>
        <taxon>Crossiella</taxon>
    </lineage>
</organism>
<evidence type="ECO:0000313" key="3">
    <source>
        <dbReference type="Proteomes" id="UP000533598"/>
    </source>
</evidence>
<reference evidence="2 3" key="1">
    <citation type="submission" date="2020-08" db="EMBL/GenBank/DDBJ databases">
        <title>Sequencing the genomes of 1000 actinobacteria strains.</title>
        <authorList>
            <person name="Klenk H.-P."/>
        </authorList>
    </citation>
    <scope>NUCLEOTIDE SEQUENCE [LARGE SCALE GENOMIC DNA]</scope>
    <source>
        <strain evidence="2 3">DSM 44230</strain>
    </source>
</reference>